<reference evidence="4" key="1">
    <citation type="submission" date="2017-03" db="EMBL/GenBank/DDBJ databases">
        <title>Phytopthora megakarya and P. palmivora, two closely related causual agents of cacao black pod achieved similar genome size and gene model numbers by different mechanisms.</title>
        <authorList>
            <person name="Ali S."/>
            <person name="Shao J."/>
            <person name="Larry D.J."/>
            <person name="Kronmiller B."/>
            <person name="Shen D."/>
            <person name="Strem M.D."/>
            <person name="Melnick R.L."/>
            <person name="Guiltinan M.J."/>
            <person name="Tyler B.M."/>
            <person name="Meinhardt L.W."/>
            <person name="Bailey B.A."/>
        </authorList>
    </citation>
    <scope>NUCLEOTIDE SEQUENCE [LARGE SCALE GENOMIC DNA]</scope>
    <source>
        <strain evidence="4">zdho120</strain>
    </source>
</reference>
<dbReference type="AlphaFoldDB" id="A0A225X2L5"/>
<feature type="domain" description="ZSWIM1/3 RNaseH-like" evidence="2">
    <location>
        <begin position="144"/>
        <end position="228"/>
    </location>
</feature>
<sequence length="546" mass="60212">MWTIKRKGSNGSLGGKAETKARRQMKISLVGIKKLDGLPKATKFKGKRPRKTAQLLPEDWDVYSKTYVCTHGPPYQARGKERGSTRRSEGLNDVAVVHKAGATVKGILQYIRERTGKQIRLKDVHNMIQTQRINNQGGKNDARWPVITFQTAKMKCLFRAFPEVGLMDSTHDTNANRYKPFGFVVHDVFGKGRYVHHALVESEHKVNLRRVIEIFKKNNAEWEKVKAVHEKSVLKEEKKELEALMSLLVYAKTAIEYDDARATLLEALSENAEHPLYNTFMDVVKGSFSIDELVATLTTLQEYADEQYIAEYHRVGGRPSGLDHDPELASLAMQIGSFAFILVSERHVLATGPNTGYAVQLLAPGKEIVMNKSTGTTHKVDTEDSLSKSLQVYLHGDVPAAVSPPDARAKQAWFRDCRTINEGDSDRWIAHSAVNDIGVGDVGGGGLLQVAFPPLRKEKAVSTTTKYIQVKAVADKVVDGMVLQSTPTFSVALQGLEAFYAALTSGDVVNFASRQTRVFPGLSQVASVGGTTLSQLSFVDQALDAA</sequence>
<proteinExistence type="predicted"/>
<evidence type="ECO:0000313" key="4">
    <source>
        <dbReference type="Proteomes" id="UP000198211"/>
    </source>
</evidence>
<evidence type="ECO:0000259" key="2">
    <source>
        <dbReference type="Pfam" id="PF21056"/>
    </source>
</evidence>
<comment type="caution">
    <text evidence="3">The sequence shown here is derived from an EMBL/GenBank/DDBJ whole genome shotgun (WGS) entry which is preliminary data.</text>
</comment>
<gene>
    <name evidence="3" type="ORF">PHMEG_0001636</name>
</gene>
<evidence type="ECO:0000256" key="1">
    <source>
        <dbReference type="SAM" id="MobiDB-lite"/>
    </source>
</evidence>
<accession>A0A225X2L5</accession>
<dbReference type="InterPro" id="IPR048324">
    <property type="entry name" value="ZSWIM1-3_RNaseH-like"/>
</dbReference>
<organism evidence="3 4">
    <name type="scientific">Phytophthora megakarya</name>
    <dbReference type="NCBI Taxonomy" id="4795"/>
    <lineage>
        <taxon>Eukaryota</taxon>
        <taxon>Sar</taxon>
        <taxon>Stramenopiles</taxon>
        <taxon>Oomycota</taxon>
        <taxon>Peronosporomycetes</taxon>
        <taxon>Peronosporales</taxon>
        <taxon>Peronosporaceae</taxon>
        <taxon>Phytophthora</taxon>
    </lineage>
</organism>
<dbReference type="PANTHER" id="PTHR31569">
    <property type="entry name" value="SWIM-TYPE DOMAIN-CONTAINING PROTEIN"/>
    <property type="match status" value="1"/>
</dbReference>
<dbReference type="PANTHER" id="PTHR31569:SF4">
    <property type="entry name" value="SWIM-TYPE DOMAIN-CONTAINING PROTEIN"/>
    <property type="match status" value="1"/>
</dbReference>
<dbReference type="EMBL" id="NBNE01000061">
    <property type="protein sequence ID" value="OWZ23469.1"/>
    <property type="molecule type" value="Genomic_DNA"/>
</dbReference>
<evidence type="ECO:0000313" key="3">
    <source>
        <dbReference type="EMBL" id="OWZ23469.1"/>
    </source>
</evidence>
<name>A0A225X2L5_9STRA</name>
<dbReference type="Pfam" id="PF21056">
    <property type="entry name" value="ZSWIM1-3_RNaseH-like"/>
    <property type="match status" value="1"/>
</dbReference>
<dbReference type="InterPro" id="IPR052579">
    <property type="entry name" value="Zinc_finger_SWIM"/>
</dbReference>
<dbReference type="OrthoDB" id="110338at2759"/>
<keyword evidence="4" id="KW-1185">Reference proteome</keyword>
<protein>
    <recommendedName>
        <fullName evidence="2">ZSWIM1/3 RNaseH-like domain-containing protein</fullName>
    </recommendedName>
</protein>
<dbReference type="Proteomes" id="UP000198211">
    <property type="component" value="Unassembled WGS sequence"/>
</dbReference>
<feature type="region of interest" description="Disordered" evidence="1">
    <location>
        <begin position="1"/>
        <end position="20"/>
    </location>
</feature>